<proteinExistence type="predicted"/>
<dbReference type="EMBL" id="CABVIC010000003">
    <property type="protein sequence ID" value="VVP04435.1"/>
    <property type="molecule type" value="Genomic_DNA"/>
</dbReference>
<reference evidence="1 2" key="1">
    <citation type="submission" date="2019-09" db="EMBL/GenBank/DDBJ databases">
        <authorList>
            <person name="Chandra G."/>
            <person name="Truman W A."/>
        </authorList>
    </citation>
    <scope>NUCLEOTIDE SEQUENCE [LARGE SCALE GENOMIC DNA]</scope>
    <source>
        <strain evidence="1">PS847</strain>
    </source>
</reference>
<evidence type="ECO:0000313" key="2">
    <source>
        <dbReference type="Proteomes" id="UP000326067"/>
    </source>
</evidence>
<protein>
    <submittedName>
        <fullName evidence="1">Uncharacterized protein</fullName>
    </submittedName>
</protein>
<gene>
    <name evidence="1" type="ORF">PS847_02996</name>
</gene>
<accession>A0A5E7KX94</accession>
<evidence type="ECO:0000313" key="1">
    <source>
        <dbReference type="EMBL" id="VVP04435.1"/>
    </source>
</evidence>
<dbReference type="AlphaFoldDB" id="A0A5E7KX94"/>
<organism evidence="1 2">
    <name type="scientific">Pseudomonas fluorescens</name>
    <dbReference type="NCBI Taxonomy" id="294"/>
    <lineage>
        <taxon>Bacteria</taxon>
        <taxon>Pseudomonadati</taxon>
        <taxon>Pseudomonadota</taxon>
        <taxon>Gammaproteobacteria</taxon>
        <taxon>Pseudomonadales</taxon>
        <taxon>Pseudomonadaceae</taxon>
        <taxon>Pseudomonas</taxon>
    </lineage>
</organism>
<sequence>MEKGDIRPNPPTIKLGASRKRVYCQKLQVNNDFRPAVCSAAAPTRGDLTARLRQHDRHPIRS</sequence>
<dbReference type="Proteomes" id="UP000326067">
    <property type="component" value="Unassembled WGS sequence"/>
</dbReference>
<name>A0A5E7KX94_PSEFL</name>